<accession>A0A6L2KKQ0</accession>
<name>A0A6L2KKQ0_TANCI</name>
<dbReference type="EMBL" id="BKCJ010002575">
    <property type="protein sequence ID" value="GEU49509.1"/>
    <property type="molecule type" value="Genomic_DNA"/>
</dbReference>
<dbReference type="AlphaFoldDB" id="A0A6L2KKQ0"/>
<comment type="caution">
    <text evidence="1">The sequence shown here is derived from an EMBL/GenBank/DDBJ whole genome shotgun (WGS) entry which is preliminary data.</text>
</comment>
<organism evidence="1">
    <name type="scientific">Tanacetum cinerariifolium</name>
    <name type="common">Dalmatian daisy</name>
    <name type="synonym">Chrysanthemum cinerariifolium</name>
    <dbReference type="NCBI Taxonomy" id="118510"/>
    <lineage>
        <taxon>Eukaryota</taxon>
        <taxon>Viridiplantae</taxon>
        <taxon>Streptophyta</taxon>
        <taxon>Embryophyta</taxon>
        <taxon>Tracheophyta</taxon>
        <taxon>Spermatophyta</taxon>
        <taxon>Magnoliopsida</taxon>
        <taxon>eudicotyledons</taxon>
        <taxon>Gunneridae</taxon>
        <taxon>Pentapetalae</taxon>
        <taxon>asterids</taxon>
        <taxon>campanulids</taxon>
        <taxon>Asterales</taxon>
        <taxon>Asteraceae</taxon>
        <taxon>Asteroideae</taxon>
        <taxon>Anthemideae</taxon>
        <taxon>Anthemidinae</taxon>
        <taxon>Tanacetum</taxon>
    </lineage>
</organism>
<sequence>MVDDLLSTRIRYATRTDLESYTKEFGKKAQEERKLYIDVVEKSSTINESLKNVILAKSSSQPKSTYEAAESLTKFKLKKILLDKMKRSTKSQPKSSGKSIQAEEPVFEIANTEMPQNQGGDTKDQPNPQKWISNIAKASRPPRTFDELMSTLIDFLTYVIHNLKIDSLTQEILVGHAFNLLKGTCKSFVELEHHFEECYKVVTAQLDWNNPEGQEYPFDLSKPLPKYTTSTTKTKAVKYDNIKGIKDMVPTLWSPVKKKLNLTKPETFRSDISKMTPYTTYKNPQGIIYQDKFKRKWFMRSDKLYKFCDSTLTSVRRILYDIANNLTVDYLPKRRWSNLDRISQNQRDLPRDIPLDSVKVLSAAAKPCQGDSSEFNVITGSNPDGRSYWIKMSQDSKPHAHT</sequence>
<protein>
    <submittedName>
        <fullName evidence="1">Uncharacterized protein</fullName>
    </submittedName>
</protein>
<proteinExistence type="predicted"/>
<gene>
    <name evidence="1" type="ORF">Tci_021487</name>
</gene>
<reference evidence="1" key="1">
    <citation type="journal article" date="2019" name="Sci. Rep.">
        <title>Draft genome of Tanacetum cinerariifolium, the natural source of mosquito coil.</title>
        <authorList>
            <person name="Yamashiro T."/>
            <person name="Shiraishi A."/>
            <person name="Satake H."/>
            <person name="Nakayama K."/>
        </authorList>
    </citation>
    <scope>NUCLEOTIDE SEQUENCE</scope>
</reference>
<evidence type="ECO:0000313" key="1">
    <source>
        <dbReference type="EMBL" id="GEU49509.1"/>
    </source>
</evidence>